<evidence type="ECO:0000256" key="1">
    <source>
        <dbReference type="SAM" id="MobiDB-lite"/>
    </source>
</evidence>
<dbReference type="Proteomes" id="UP000325577">
    <property type="component" value="Linkage Group LG11"/>
</dbReference>
<name>A0A5J5BNL7_9ASTE</name>
<gene>
    <name evidence="2" type="ORF">F0562_021213</name>
</gene>
<dbReference type="AlphaFoldDB" id="A0A5J5BNL7"/>
<proteinExistence type="predicted"/>
<accession>A0A5J5BNL7</accession>
<feature type="region of interest" description="Disordered" evidence="1">
    <location>
        <begin position="33"/>
        <end position="58"/>
    </location>
</feature>
<evidence type="ECO:0000313" key="3">
    <source>
        <dbReference type="Proteomes" id="UP000325577"/>
    </source>
</evidence>
<reference evidence="2 3" key="1">
    <citation type="submission" date="2019-09" db="EMBL/GenBank/DDBJ databases">
        <title>A chromosome-level genome assembly of the Chinese tupelo Nyssa sinensis.</title>
        <authorList>
            <person name="Yang X."/>
            <person name="Kang M."/>
            <person name="Yang Y."/>
            <person name="Xiong H."/>
            <person name="Wang M."/>
            <person name="Zhang Z."/>
            <person name="Wang Z."/>
            <person name="Wu H."/>
            <person name="Ma T."/>
            <person name="Liu J."/>
            <person name="Xi Z."/>
        </authorList>
    </citation>
    <scope>NUCLEOTIDE SEQUENCE [LARGE SCALE GENOMIC DNA]</scope>
    <source>
        <strain evidence="2">J267</strain>
        <tissue evidence="2">Leaf</tissue>
    </source>
</reference>
<sequence length="68" mass="7494">MVDLKHRDAAITGMARFEHSSWWSWLPLPRRRDQNPSQLGGVVDGGSDDSGGRLESKGVEILAPECCD</sequence>
<keyword evidence="3" id="KW-1185">Reference proteome</keyword>
<evidence type="ECO:0000313" key="2">
    <source>
        <dbReference type="EMBL" id="KAA8543292.1"/>
    </source>
</evidence>
<dbReference type="EMBL" id="CM018034">
    <property type="protein sequence ID" value="KAA8543292.1"/>
    <property type="molecule type" value="Genomic_DNA"/>
</dbReference>
<protein>
    <submittedName>
        <fullName evidence="2">Uncharacterized protein</fullName>
    </submittedName>
</protein>
<organism evidence="2 3">
    <name type="scientific">Nyssa sinensis</name>
    <dbReference type="NCBI Taxonomy" id="561372"/>
    <lineage>
        <taxon>Eukaryota</taxon>
        <taxon>Viridiplantae</taxon>
        <taxon>Streptophyta</taxon>
        <taxon>Embryophyta</taxon>
        <taxon>Tracheophyta</taxon>
        <taxon>Spermatophyta</taxon>
        <taxon>Magnoliopsida</taxon>
        <taxon>eudicotyledons</taxon>
        <taxon>Gunneridae</taxon>
        <taxon>Pentapetalae</taxon>
        <taxon>asterids</taxon>
        <taxon>Cornales</taxon>
        <taxon>Nyssaceae</taxon>
        <taxon>Nyssa</taxon>
    </lineage>
</organism>